<gene>
    <name evidence="4" type="primary">LOC101852367</name>
</gene>
<feature type="compositionally biased region" description="Basic and acidic residues" evidence="1">
    <location>
        <begin position="282"/>
        <end position="293"/>
    </location>
</feature>
<evidence type="ECO:0000256" key="2">
    <source>
        <dbReference type="SAM" id="Phobius"/>
    </source>
</evidence>
<organism evidence="3 4">
    <name type="scientific">Aplysia californica</name>
    <name type="common">California sea hare</name>
    <dbReference type="NCBI Taxonomy" id="6500"/>
    <lineage>
        <taxon>Eukaryota</taxon>
        <taxon>Metazoa</taxon>
        <taxon>Spiralia</taxon>
        <taxon>Lophotrochozoa</taxon>
        <taxon>Mollusca</taxon>
        <taxon>Gastropoda</taxon>
        <taxon>Heterobranchia</taxon>
        <taxon>Euthyneura</taxon>
        <taxon>Tectipleura</taxon>
        <taxon>Aplysiida</taxon>
        <taxon>Aplysioidea</taxon>
        <taxon>Aplysiidae</taxon>
        <taxon>Aplysia</taxon>
    </lineage>
</organism>
<sequence length="494" mass="54327">MTHNSPASCMMGSRWGGVKVPAVSLILSIFCVMGAARQLHITRSLGNSDWCLNNAKKVLWISENTSAIITGKSSSSNRRRAKDCQFVFGLASRKENARLVLYFNFLFIHDCGVKLQINESQTGDFTTSKTNHEIYMSQCNTMSPKFLYARPKHYVLVRLTRADVYRENYNFHLNVSMAESLPSTGPALHVVVIVGFVLAVVVLTATCLLFKYMMRLSYRWREQRSEEAMTRAISLYNSQEHTADREPDLVYVEPGNRESQDDHHHSPRNHHTTGPEIAFVHSDGRIERFRTTDRVPSSHSVASVSRNSPRSNRVPRKNASSKFTRGGGSSMSPVMSKPSPKVSRESSSQLSQEPAAIPLLQANTAPTRRSTGDVSEIGLDGGCDMPPSYEEALDMPGPSQLDAALGEEEEDEGDSLFQLEAGADENSVLGCLRIDYVNIGTEPGGEREHVAQDPDGECARGGHDPTATSSLSEPDTSDSGQALVSLPSSRLKDS</sequence>
<reference evidence="4" key="1">
    <citation type="submission" date="2025-08" db="UniProtKB">
        <authorList>
            <consortium name="RefSeq"/>
        </authorList>
    </citation>
    <scope>IDENTIFICATION</scope>
</reference>
<evidence type="ECO:0000313" key="3">
    <source>
        <dbReference type="Proteomes" id="UP000694888"/>
    </source>
</evidence>
<feature type="region of interest" description="Disordered" evidence="1">
    <location>
        <begin position="253"/>
        <end position="414"/>
    </location>
</feature>
<feature type="compositionally biased region" description="Polar residues" evidence="1">
    <location>
        <begin position="361"/>
        <end position="373"/>
    </location>
</feature>
<dbReference type="RefSeq" id="XP_005089302.1">
    <property type="nucleotide sequence ID" value="XM_005089245.3"/>
</dbReference>
<feature type="compositionally biased region" description="Basic and acidic residues" evidence="1">
    <location>
        <begin position="444"/>
        <end position="463"/>
    </location>
</feature>
<evidence type="ECO:0000313" key="4">
    <source>
        <dbReference type="RefSeq" id="XP_005089302.1"/>
    </source>
</evidence>
<proteinExistence type="predicted"/>
<feature type="compositionally biased region" description="Acidic residues" evidence="1">
    <location>
        <begin position="405"/>
        <end position="414"/>
    </location>
</feature>
<dbReference type="Proteomes" id="UP000694888">
    <property type="component" value="Unplaced"/>
</dbReference>
<evidence type="ECO:0000256" key="1">
    <source>
        <dbReference type="SAM" id="MobiDB-lite"/>
    </source>
</evidence>
<feature type="transmembrane region" description="Helical" evidence="2">
    <location>
        <begin position="20"/>
        <end position="36"/>
    </location>
</feature>
<accession>A0ABM0JAN3</accession>
<feature type="transmembrane region" description="Helical" evidence="2">
    <location>
        <begin position="187"/>
        <end position="210"/>
    </location>
</feature>
<keyword evidence="3" id="KW-1185">Reference proteome</keyword>
<name>A0ABM0JAN3_APLCA</name>
<protein>
    <submittedName>
        <fullName evidence="4">Uncharacterized protein LOC101852367 isoform X1</fullName>
    </submittedName>
</protein>
<feature type="compositionally biased region" description="Basic and acidic residues" evidence="1">
    <location>
        <begin position="255"/>
        <end position="264"/>
    </location>
</feature>
<keyword evidence="2" id="KW-1133">Transmembrane helix</keyword>
<feature type="compositionally biased region" description="Low complexity" evidence="1">
    <location>
        <begin position="330"/>
        <end position="341"/>
    </location>
</feature>
<keyword evidence="2" id="KW-0472">Membrane</keyword>
<feature type="compositionally biased region" description="Polar residues" evidence="1">
    <location>
        <begin position="466"/>
        <end position="488"/>
    </location>
</feature>
<feature type="region of interest" description="Disordered" evidence="1">
    <location>
        <begin position="439"/>
        <end position="494"/>
    </location>
</feature>
<dbReference type="GeneID" id="101852367"/>
<feature type="compositionally biased region" description="Low complexity" evidence="1">
    <location>
        <begin position="295"/>
        <end position="312"/>
    </location>
</feature>
<keyword evidence="2" id="KW-0812">Transmembrane</keyword>